<comment type="caution">
    <text evidence="7">The sequence shown here is derived from an EMBL/GenBank/DDBJ whole genome shotgun (WGS) entry which is preliminary data.</text>
</comment>
<accession>A0A2S6CZQ2</accession>
<keyword evidence="8" id="KW-1185">Reference proteome</keyword>
<evidence type="ECO:0000256" key="1">
    <source>
        <dbReference type="ARBA" id="ARBA00023015"/>
    </source>
</evidence>
<dbReference type="PROSITE" id="PS00041">
    <property type="entry name" value="HTH_ARAC_FAMILY_1"/>
    <property type="match status" value="1"/>
</dbReference>
<dbReference type="PRINTS" id="PR00032">
    <property type="entry name" value="HTHARAC"/>
</dbReference>
<proteinExistence type="predicted"/>
<evidence type="ECO:0000259" key="6">
    <source>
        <dbReference type="PROSITE" id="PS50110"/>
    </source>
</evidence>
<dbReference type="PROSITE" id="PS01124">
    <property type="entry name" value="HTH_ARAC_FAMILY_2"/>
    <property type="match status" value="1"/>
</dbReference>
<evidence type="ECO:0000259" key="5">
    <source>
        <dbReference type="PROSITE" id="PS01124"/>
    </source>
</evidence>
<dbReference type="Gene3D" id="3.40.50.2300">
    <property type="match status" value="1"/>
</dbReference>
<dbReference type="Pfam" id="PF12833">
    <property type="entry name" value="HTH_18"/>
    <property type="match status" value="1"/>
</dbReference>
<dbReference type="AlphaFoldDB" id="A0A2S6CZQ2"/>
<evidence type="ECO:0000256" key="3">
    <source>
        <dbReference type="ARBA" id="ARBA00023163"/>
    </source>
</evidence>
<keyword evidence="1" id="KW-0805">Transcription regulation</keyword>
<reference evidence="7 8" key="1">
    <citation type="submission" date="2018-02" db="EMBL/GenBank/DDBJ databases">
        <title>Discovery of a pederin family compound in a non-symbiotic bloom-forming cyanobacterium.</title>
        <authorList>
            <person name="Kust A."/>
            <person name="Mares J."/>
            <person name="Jokela J."/>
            <person name="Urajova P."/>
            <person name="Hajek J."/>
            <person name="Saurav K."/>
            <person name="Voracova K."/>
            <person name="Fewer D.P."/>
            <person name="Haapaniemi E."/>
            <person name="Permi P."/>
            <person name="Rehakova K."/>
            <person name="Sivonen K."/>
            <person name="Hrouzek P."/>
        </authorList>
    </citation>
    <scope>NUCLEOTIDE SEQUENCE [LARGE SCALE GENOMIC DNA]</scope>
    <source>
        <strain evidence="7 8">CHARLIE-1</strain>
    </source>
</reference>
<dbReference type="EMBL" id="PGEM01000004">
    <property type="protein sequence ID" value="PPJ65187.1"/>
    <property type="molecule type" value="Genomic_DNA"/>
</dbReference>
<dbReference type="Proteomes" id="UP000239589">
    <property type="component" value="Unassembled WGS sequence"/>
</dbReference>
<keyword evidence="3" id="KW-0804">Transcription</keyword>
<dbReference type="GO" id="GO:0043565">
    <property type="term" value="F:sequence-specific DNA binding"/>
    <property type="evidence" value="ECO:0007669"/>
    <property type="project" value="InterPro"/>
</dbReference>
<dbReference type="OrthoDB" id="508510at2"/>
<gene>
    <name evidence="7" type="ORF">CUN59_00610</name>
</gene>
<dbReference type="PANTHER" id="PTHR43280:SF2">
    <property type="entry name" value="HTH-TYPE TRANSCRIPTIONAL REGULATOR EXSA"/>
    <property type="match status" value="1"/>
</dbReference>
<keyword evidence="2 7" id="KW-0238">DNA-binding</keyword>
<dbReference type="PROSITE" id="PS50110">
    <property type="entry name" value="RESPONSE_REGULATORY"/>
    <property type="match status" value="1"/>
</dbReference>
<dbReference type="InterPro" id="IPR011006">
    <property type="entry name" value="CheY-like_superfamily"/>
</dbReference>
<evidence type="ECO:0000313" key="8">
    <source>
        <dbReference type="Proteomes" id="UP000239589"/>
    </source>
</evidence>
<dbReference type="GO" id="GO:0003700">
    <property type="term" value="F:DNA-binding transcription factor activity"/>
    <property type="evidence" value="ECO:0007669"/>
    <property type="project" value="InterPro"/>
</dbReference>
<protein>
    <submittedName>
        <fullName evidence="7">DNA-binding response regulator</fullName>
    </submittedName>
</protein>
<dbReference type="SUPFAM" id="SSF46689">
    <property type="entry name" value="Homeodomain-like"/>
    <property type="match status" value="2"/>
</dbReference>
<sequence length="291" mass="32880">MYPISKKIIVIDHDDISRNFVLDSLKSHGYSVIGAKNGLMGLELTKKFLPDLVVCDLVMPDMDGCTVLSNLRADRLTAIIPFIFLTNINSKISWRKAMEWGADDYLTKPVQRDELLRAIAIRLEKQALLRYWYATNAHPALLTELPTTSVNSQSIFPNLPHLQNIFDYIEANYHKGITLSDVAEAVGYSQAYLTNQVAKQTGKPINVWIVKRRMIAAISLLENTNQTIEEIAANLGYQNSCHFSRQFRQHHGLSPANWRKKNQLNSGAKNTKLQFLKNTSELVTPVALGRN</sequence>
<dbReference type="SMART" id="SM00342">
    <property type="entry name" value="HTH_ARAC"/>
    <property type="match status" value="1"/>
</dbReference>
<feature type="modified residue" description="4-aspartylphosphate" evidence="4">
    <location>
        <position position="56"/>
    </location>
</feature>
<feature type="domain" description="Response regulatory" evidence="6">
    <location>
        <begin position="7"/>
        <end position="123"/>
    </location>
</feature>
<name>A0A2S6CZQ2_9CYAN</name>
<dbReference type="InterPro" id="IPR009057">
    <property type="entry name" value="Homeodomain-like_sf"/>
</dbReference>
<evidence type="ECO:0000313" key="7">
    <source>
        <dbReference type="EMBL" id="PPJ65187.1"/>
    </source>
</evidence>
<keyword evidence="4" id="KW-0597">Phosphoprotein</keyword>
<dbReference type="RefSeq" id="WP_104386017.1">
    <property type="nucleotide sequence ID" value="NZ_PGEM01000004.1"/>
</dbReference>
<dbReference type="Gene3D" id="1.10.10.60">
    <property type="entry name" value="Homeodomain-like"/>
    <property type="match status" value="2"/>
</dbReference>
<dbReference type="SMART" id="SM00448">
    <property type="entry name" value="REC"/>
    <property type="match status" value="1"/>
</dbReference>
<organism evidence="7 8">
    <name type="scientific">Cuspidothrix issatschenkoi CHARLIE-1</name>
    <dbReference type="NCBI Taxonomy" id="2052836"/>
    <lineage>
        <taxon>Bacteria</taxon>
        <taxon>Bacillati</taxon>
        <taxon>Cyanobacteriota</taxon>
        <taxon>Cyanophyceae</taxon>
        <taxon>Nostocales</taxon>
        <taxon>Aphanizomenonaceae</taxon>
        <taxon>Cuspidothrix</taxon>
    </lineage>
</organism>
<dbReference type="GO" id="GO:0000160">
    <property type="term" value="P:phosphorelay signal transduction system"/>
    <property type="evidence" value="ECO:0007669"/>
    <property type="project" value="InterPro"/>
</dbReference>
<feature type="domain" description="HTH araC/xylS-type" evidence="5">
    <location>
        <begin position="163"/>
        <end position="261"/>
    </location>
</feature>
<evidence type="ECO:0000256" key="4">
    <source>
        <dbReference type="PROSITE-ProRule" id="PRU00169"/>
    </source>
</evidence>
<dbReference type="PANTHER" id="PTHR43280">
    <property type="entry name" value="ARAC-FAMILY TRANSCRIPTIONAL REGULATOR"/>
    <property type="match status" value="1"/>
</dbReference>
<dbReference type="InterPro" id="IPR018060">
    <property type="entry name" value="HTH_AraC"/>
</dbReference>
<dbReference type="Pfam" id="PF00072">
    <property type="entry name" value="Response_reg"/>
    <property type="match status" value="1"/>
</dbReference>
<dbReference type="InterPro" id="IPR018062">
    <property type="entry name" value="HTH_AraC-typ_CS"/>
</dbReference>
<dbReference type="SUPFAM" id="SSF52172">
    <property type="entry name" value="CheY-like"/>
    <property type="match status" value="1"/>
</dbReference>
<dbReference type="InterPro" id="IPR001789">
    <property type="entry name" value="Sig_transdc_resp-reg_receiver"/>
</dbReference>
<evidence type="ECO:0000256" key="2">
    <source>
        <dbReference type="ARBA" id="ARBA00023125"/>
    </source>
</evidence>
<dbReference type="InterPro" id="IPR020449">
    <property type="entry name" value="Tscrpt_reg_AraC-type_HTH"/>
</dbReference>